<sequence>MTNDYQELKSELGSELINILKYWSENTLDYEHGGFLGKRNHYNEVVHKASKGIILNARILWSYSAASNHLKSNAYKLECDRAYHYLESYFRDKIYGGVYWELSFSGKPISVRKQVYAHSFAIYALVEYYLFSKNKDAKTWAIELFELLEKHAKDKVKLGYLEAFSENWDVIADMRLSEKDMNAAKTMNTHLHVLEAYTSLLKIYKNNELKKSLRDLVEIFLKKFLTPNNHYHLFFDEDWNLMSNSISYGHDIETAWLVIEAAKAIEDVELLKNAQNIAIKVANTFLEEAIDNDGSVINEKNLTTNEIDYDRHWWPQVEALIGLKYAYKIEPQKEYIKSSLAIWDYTKKNLIDKKNGEWHFRVNRNGNAYTEEDKVSMWKAPYHAVRACILLNEN</sequence>
<protein>
    <recommendedName>
        <fullName evidence="4">Cellobiose 2-epimerase</fullName>
        <shortName evidence="4">CE</shortName>
        <ecNumber evidence="4">5.1.3.11</ecNumber>
    </recommendedName>
</protein>
<dbReference type="InterPro" id="IPR028584">
    <property type="entry name" value="Cellobiose_2_epim"/>
</dbReference>
<accession>A0A846R609</accession>
<proteinExistence type="inferred from homology"/>
<keyword evidence="3 4" id="KW-0413">Isomerase</keyword>
<dbReference type="SUPFAM" id="SSF48208">
    <property type="entry name" value="Six-hairpin glycosidases"/>
    <property type="match status" value="1"/>
</dbReference>
<evidence type="ECO:0000256" key="1">
    <source>
        <dbReference type="ARBA" id="ARBA00001470"/>
    </source>
</evidence>
<comment type="similarity">
    <text evidence="2">Belongs to the N-acylglucosamine 2-epimerase family.</text>
</comment>
<dbReference type="HAMAP" id="MF_00929">
    <property type="entry name" value="Cellobiose_2_epim"/>
    <property type="match status" value="1"/>
</dbReference>
<dbReference type="Pfam" id="PF07221">
    <property type="entry name" value="GlcNAc_2-epim"/>
    <property type="match status" value="1"/>
</dbReference>
<dbReference type="EMBL" id="JAATJJ010000002">
    <property type="protein sequence ID" value="NJB72814.1"/>
    <property type="molecule type" value="Genomic_DNA"/>
</dbReference>
<comment type="catalytic activity">
    <reaction evidence="1 4">
        <text>D-cellobiose = beta-D-glucosyl-(1-&gt;4)-D-mannopyranose</text>
        <dbReference type="Rhea" id="RHEA:23384"/>
        <dbReference type="ChEBI" id="CHEBI:17057"/>
        <dbReference type="ChEBI" id="CHEBI:47931"/>
        <dbReference type="EC" id="5.1.3.11"/>
    </reaction>
</comment>
<dbReference type="GO" id="GO:0047736">
    <property type="term" value="F:cellobiose epimerase activity"/>
    <property type="evidence" value="ECO:0007669"/>
    <property type="project" value="UniProtKB-UniRule"/>
</dbReference>
<name>A0A846R609_9FLAO</name>
<evidence type="ECO:0000313" key="6">
    <source>
        <dbReference type="Proteomes" id="UP000590442"/>
    </source>
</evidence>
<dbReference type="RefSeq" id="WP_167966291.1">
    <property type="nucleotide sequence ID" value="NZ_JAATJJ010000002.1"/>
</dbReference>
<comment type="similarity">
    <text evidence="4">Belongs to the cellobiose 2-epimerase family.</text>
</comment>
<keyword evidence="6" id="KW-1185">Reference proteome</keyword>
<evidence type="ECO:0000256" key="2">
    <source>
        <dbReference type="ARBA" id="ARBA00008558"/>
    </source>
</evidence>
<evidence type="ECO:0000256" key="4">
    <source>
        <dbReference type="HAMAP-Rule" id="MF_00929"/>
    </source>
</evidence>
<comment type="function">
    <text evidence="4">Catalyzes the reversible epimerization of cellobiose to 4-O-beta-D-glucopyranosyl-D-mannose (Glc-Man).</text>
</comment>
<dbReference type="PANTHER" id="PTHR15108">
    <property type="entry name" value="N-ACYLGLUCOSAMINE-2-EPIMERASE"/>
    <property type="match status" value="1"/>
</dbReference>
<comment type="caution">
    <text evidence="5">The sequence shown here is derived from an EMBL/GenBank/DDBJ whole genome shotgun (WGS) entry which is preliminary data.</text>
</comment>
<reference evidence="5 6" key="1">
    <citation type="submission" date="2020-03" db="EMBL/GenBank/DDBJ databases">
        <title>Genomic Encyclopedia of Type Strains, Phase IV (KMG-IV): sequencing the most valuable type-strain genomes for metagenomic binning, comparative biology and taxonomic classification.</title>
        <authorList>
            <person name="Goeker M."/>
        </authorList>
    </citation>
    <scope>NUCLEOTIDE SEQUENCE [LARGE SCALE GENOMIC DNA]</scope>
    <source>
        <strain evidence="5 6">DSM 29762</strain>
    </source>
</reference>
<evidence type="ECO:0000313" key="5">
    <source>
        <dbReference type="EMBL" id="NJB72814.1"/>
    </source>
</evidence>
<dbReference type="AlphaFoldDB" id="A0A846R609"/>
<dbReference type="GO" id="GO:0005975">
    <property type="term" value="P:carbohydrate metabolic process"/>
    <property type="evidence" value="ECO:0007669"/>
    <property type="project" value="InterPro"/>
</dbReference>
<dbReference type="Proteomes" id="UP000590442">
    <property type="component" value="Unassembled WGS sequence"/>
</dbReference>
<dbReference type="InterPro" id="IPR008928">
    <property type="entry name" value="6-hairpin_glycosidase_sf"/>
</dbReference>
<gene>
    <name evidence="5" type="ORF">GGR42_003305</name>
</gene>
<dbReference type="InterPro" id="IPR012341">
    <property type="entry name" value="6hp_glycosidase-like_sf"/>
</dbReference>
<evidence type="ECO:0000256" key="3">
    <source>
        <dbReference type="ARBA" id="ARBA00023235"/>
    </source>
</evidence>
<dbReference type="Gene3D" id="1.50.10.10">
    <property type="match status" value="1"/>
</dbReference>
<dbReference type="InterPro" id="IPR010819">
    <property type="entry name" value="AGE/CE"/>
</dbReference>
<dbReference type="EC" id="5.1.3.11" evidence="4"/>
<organism evidence="5 6">
    <name type="scientific">Saonia flava</name>
    <dbReference type="NCBI Taxonomy" id="523696"/>
    <lineage>
        <taxon>Bacteria</taxon>
        <taxon>Pseudomonadati</taxon>
        <taxon>Bacteroidota</taxon>
        <taxon>Flavobacteriia</taxon>
        <taxon>Flavobacteriales</taxon>
        <taxon>Flavobacteriaceae</taxon>
        <taxon>Saonia</taxon>
    </lineage>
</organism>